<evidence type="ECO:0000313" key="3">
    <source>
        <dbReference type="Proteomes" id="UP000800235"/>
    </source>
</evidence>
<organism evidence="2 3">
    <name type="scientific">Tothia fuscella</name>
    <dbReference type="NCBI Taxonomy" id="1048955"/>
    <lineage>
        <taxon>Eukaryota</taxon>
        <taxon>Fungi</taxon>
        <taxon>Dikarya</taxon>
        <taxon>Ascomycota</taxon>
        <taxon>Pezizomycotina</taxon>
        <taxon>Dothideomycetes</taxon>
        <taxon>Pleosporomycetidae</taxon>
        <taxon>Venturiales</taxon>
        <taxon>Cylindrosympodiaceae</taxon>
        <taxon>Tothia</taxon>
    </lineage>
</organism>
<proteinExistence type="predicted"/>
<dbReference type="EMBL" id="MU007013">
    <property type="protein sequence ID" value="KAF2435363.1"/>
    <property type="molecule type" value="Genomic_DNA"/>
</dbReference>
<dbReference type="AlphaFoldDB" id="A0A9P4P212"/>
<keyword evidence="3" id="KW-1185">Reference proteome</keyword>
<feature type="region of interest" description="Disordered" evidence="1">
    <location>
        <begin position="173"/>
        <end position="214"/>
    </location>
</feature>
<sequence>MIHKMRLALVCKPFLDEKQYDVLAMYTNQGQGIANEPNKDSWYPVREVVGNKDSDPKLENPERVALCRLFSWFKKESRMYSLSKNTYLKLEHHTVPYHVIWRRVGVMEIDSLEGLGLRIMGDEFNVWSPAFSKEALFDYSRINNARLAQLDGGSNKSSDLTAPMSAAMIGTSVSGTKRGLEADVETPQQEPENKKVKSVQSEDEIDDPEFQMTA</sequence>
<protein>
    <submittedName>
        <fullName evidence="2">Uncharacterized protein</fullName>
    </submittedName>
</protein>
<feature type="compositionally biased region" description="Acidic residues" evidence="1">
    <location>
        <begin position="201"/>
        <end position="214"/>
    </location>
</feature>
<reference evidence="2" key="1">
    <citation type="journal article" date="2020" name="Stud. Mycol.">
        <title>101 Dothideomycetes genomes: a test case for predicting lifestyles and emergence of pathogens.</title>
        <authorList>
            <person name="Haridas S."/>
            <person name="Albert R."/>
            <person name="Binder M."/>
            <person name="Bloem J."/>
            <person name="Labutti K."/>
            <person name="Salamov A."/>
            <person name="Andreopoulos B."/>
            <person name="Baker S."/>
            <person name="Barry K."/>
            <person name="Bills G."/>
            <person name="Bluhm B."/>
            <person name="Cannon C."/>
            <person name="Castanera R."/>
            <person name="Culley D."/>
            <person name="Daum C."/>
            <person name="Ezra D."/>
            <person name="Gonzalez J."/>
            <person name="Henrissat B."/>
            <person name="Kuo A."/>
            <person name="Liang C."/>
            <person name="Lipzen A."/>
            <person name="Lutzoni F."/>
            <person name="Magnuson J."/>
            <person name="Mondo S."/>
            <person name="Nolan M."/>
            <person name="Ohm R."/>
            <person name="Pangilinan J."/>
            <person name="Park H.-J."/>
            <person name="Ramirez L."/>
            <person name="Alfaro M."/>
            <person name="Sun H."/>
            <person name="Tritt A."/>
            <person name="Yoshinaga Y."/>
            <person name="Zwiers L.-H."/>
            <person name="Turgeon B."/>
            <person name="Goodwin S."/>
            <person name="Spatafora J."/>
            <person name="Crous P."/>
            <person name="Grigoriev I."/>
        </authorList>
    </citation>
    <scope>NUCLEOTIDE SEQUENCE</scope>
    <source>
        <strain evidence="2">CBS 130266</strain>
    </source>
</reference>
<accession>A0A9P4P212</accession>
<evidence type="ECO:0000313" key="2">
    <source>
        <dbReference type="EMBL" id="KAF2435363.1"/>
    </source>
</evidence>
<dbReference type="Proteomes" id="UP000800235">
    <property type="component" value="Unassembled WGS sequence"/>
</dbReference>
<comment type="caution">
    <text evidence="2">The sequence shown here is derived from an EMBL/GenBank/DDBJ whole genome shotgun (WGS) entry which is preliminary data.</text>
</comment>
<gene>
    <name evidence="2" type="ORF">EJ08DRAFT_334893</name>
</gene>
<name>A0A9P4P212_9PEZI</name>
<evidence type="ECO:0000256" key="1">
    <source>
        <dbReference type="SAM" id="MobiDB-lite"/>
    </source>
</evidence>